<keyword evidence="4" id="KW-0560">Oxidoreductase</keyword>
<dbReference type="InterPro" id="IPR027477">
    <property type="entry name" value="Succ_DH/fumarate_Rdtase_cat_sf"/>
</dbReference>
<dbReference type="InterPro" id="IPR003953">
    <property type="entry name" value="FAD-dep_OxRdtase_2_FAD-bd"/>
</dbReference>
<gene>
    <name evidence="6" type="ORF">HJG44_23260</name>
</gene>
<dbReference type="Pfam" id="PF00890">
    <property type="entry name" value="FAD_binding_2"/>
    <property type="match status" value="1"/>
</dbReference>
<dbReference type="SUPFAM" id="SSF51905">
    <property type="entry name" value="FAD/NAD(P)-binding domain"/>
    <property type="match status" value="1"/>
</dbReference>
<dbReference type="InterPro" id="IPR036188">
    <property type="entry name" value="FAD/NAD-bd_sf"/>
</dbReference>
<evidence type="ECO:0000256" key="2">
    <source>
        <dbReference type="ARBA" id="ARBA00022630"/>
    </source>
</evidence>
<dbReference type="Gene3D" id="3.50.50.60">
    <property type="entry name" value="FAD/NAD(P)-binding domain"/>
    <property type="match status" value="2"/>
</dbReference>
<accession>A0A849I722</accession>
<reference evidence="6 7" key="1">
    <citation type="submission" date="2020-04" db="EMBL/GenBank/DDBJ databases">
        <title>Enterovirga sp. isolate from soil.</title>
        <authorList>
            <person name="Chea S."/>
            <person name="Kim D.-U."/>
        </authorList>
    </citation>
    <scope>NUCLEOTIDE SEQUENCE [LARGE SCALE GENOMIC DNA]</scope>
    <source>
        <strain evidence="6 7">DB1703</strain>
    </source>
</reference>
<dbReference type="Proteomes" id="UP000564885">
    <property type="component" value="Unassembled WGS sequence"/>
</dbReference>
<comment type="caution">
    <text evidence="6">The sequence shown here is derived from an EMBL/GenBank/DDBJ whole genome shotgun (WGS) entry which is preliminary data.</text>
</comment>
<dbReference type="SUPFAM" id="SSF56425">
    <property type="entry name" value="Succinate dehydrogenase/fumarate reductase flavoprotein, catalytic domain"/>
    <property type="match status" value="1"/>
</dbReference>
<name>A0A849I722_9HYPH</name>
<keyword evidence="2" id="KW-0285">Flavoprotein</keyword>
<dbReference type="GO" id="GO:0016491">
    <property type="term" value="F:oxidoreductase activity"/>
    <property type="evidence" value="ECO:0007669"/>
    <property type="project" value="UniProtKB-KW"/>
</dbReference>
<organism evidence="6 7">
    <name type="scientific">Enterovirga aerilata</name>
    <dbReference type="NCBI Taxonomy" id="2730920"/>
    <lineage>
        <taxon>Bacteria</taxon>
        <taxon>Pseudomonadati</taxon>
        <taxon>Pseudomonadota</taxon>
        <taxon>Alphaproteobacteria</taxon>
        <taxon>Hyphomicrobiales</taxon>
        <taxon>Methylobacteriaceae</taxon>
        <taxon>Enterovirga</taxon>
    </lineage>
</organism>
<protein>
    <submittedName>
        <fullName evidence="6">FAD-dependent oxidoreductase</fullName>
    </submittedName>
</protein>
<evidence type="ECO:0000256" key="1">
    <source>
        <dbReference type="ARBA" id="ARBA00001974"/>
    </source>
</evidence>
<keyword evidence="3" id="KW-0274">FAD</keyword>
<keyword evidence="7" id="KW-1185">Reference proteome</keyword>
<evidence type="ECO:0000259" key="5">
    <source>
        <dbReference type="Pfam" id="PF00890"/>
    </source>
</evidence>
<dbReference type="EMBL" id="JABEPP010000009">
    <property type="protein sequence ID" value="NNM75282.1"/>
    <property type="molecule type" value="Genomic_DNA"/>
</dbReference>
<evidence type="ECO:0000256" key="4">
    <source>
        <dbReference type="ARBA" id="ARBA00023002"/>
    </source>
</evidence>
<proteinExistence type="predicted"/>
<dbReference type="PANTHER" id="PTHR43400">
    <property type="entry name" value="FUMARATE REDUCTASE"/>
    <property type="match status" value="1"/>
</dbReference>
<evidence type="ECO:0000313" key="6">
    <source>
        <dbReference type="EMBL" id="NNM75282.1"/>
    </source>
</evidence>
<dbReference type="PANTHER" id="PTHR43400:SF10">
    <property type="entry name" value="3-OXOSTEROID 1-DEHYDROGENASE"/>
    <property type="match status" value="1"/>
</dbReference>
<comment type="cofactor">
    <cofactor evidence="1">
        <name>FAD</name>
        <dbReference type="ChEBI" id="CHEBI:57692"/>
    </cofactor>
</comment>
<evidence type="ECO:0000313" key="7">
    <source>
        <dbReference type="Proteomes" id="UP000564885"/>
    </source>
</evidence>
<evidence type="ECO:0000256" key="3">
    <source>
        <dbReference type="ARBA" id="ARBA00022827"/>
    </source>
</evidence>
<dbReference type="GO" id="GO:0008202">
    <property type="term" value="P:steroid metabolic process"/>
    <property type="evidence" value="ECO:0007669"/>
    <property type="project" value="UniProtKB-ARBA"/>
</dbReference>
<feature type="domain" description="FAD-dependent oxidoreductase 2 FAD-binding" evidence="5">
    <location>
        <begin position="7"/>
        <end position="543"/>
    </location>
</feature>
<sequence>MAGEAFDVVIVGAGAGGMAAACTAAAEGCSVLLLEQAPVVGGTTAISGGMVWIPANGKMAAAGRPDTLDAARTYLAHTVPSSDRRRLEAFLAHGDEAIRNLEARTALKLQPVTTYPDYYPDLPGATAGGRVLEPVPYDATALGPAFALLRDPLPEFTLFGGMMISRADIPHLRRAGRSLRSALHVARLIGAYALQRLRARRGTTLYLGNALAGRLLQSALDLGVSVRTGVSAERLLTDAAGRVSGVEMEDREGRRTMITARRGVVLATGGLSHGGDLRARYVPSAAGTLTATVAPGAAPRGARLAAEVGARLSDPTGEGAFWVPASTFTRRDGTAGVFPHTVTDRAKPGLIAVDADGQRFVNEAVSYHEFVRAQLASGGKAVPAWLLCDARFLWKYGLGKVKPFTRSVEPDIRSGYLKRGGTIEALAEAIGVPSAALARTVAGFNEGARRGEDPEFGRGQNIYQRHLGDSDHKPNPCVAPIEHGPFYAVAVWPADLGMSAGIVTDENARVLRPDGSAVPCLFACGNDMESVMAGAYPGPGITLGPALTFGWLAGRGAAAAWLADAGPSSARTEGEHAS</sequence>
<dbReference type="AlphaFoldDB" id="A0A849I722"/>
<dbReference type="InterPro" id="IPR050315">
    <property type="entry name" value="FAD-oxidoreductase_2"/>
</dbReference>